<keyword evidence="5" id="KW-1185">Reference proteome</keyword>
<dbReference type="eggNOG" id="COG0739">
    <property type="taxonomic scope" value="Bacteria"/>
</dbReference>
<keyword evidence="2" id="KW-1133">Transmembrane helix</keyword>
<proteinExistence type="predicted"/>
<evidence type="ECO:0000313" key="4">
    <source>
        <dbReference type="EMBL" id="ACI17579.1"/>
    </source>
</evidence>
<dbReference type="InterPro" id="IPR050570">
    <property type="entry name" value="Cell_wall_metabolism_enzyme"/>
</dbReference>
<keyword evidence="1" id="KW-0732">Signal</keyword>
<dbReference type="AlphaFoldDB" id="B5Y9R4"/>
<evidence type="ECO:0000256" key="1">
    <source>
        <dbReference type="ARBA" id="ARBA00022729"/>
    </source>
</evidence>
<dbReference type="Gene3D" id="2.70.70.10">
    <property type="entry name" value="Glucose Permease (Domain IIA)"/>
    <property type="match status" value="1"/>
</dbReference>
<dbReference type="Proteomes" id="UP000001732">
    <property type="component" value="Chromosome"/>
</dbReference>
<dbReference type="SUPFAM" id="SSF51261">
    <property type="entry name" value="Duplicated hybrid motif"/>
    <property type="match status" value="1"/>
</dbReference>
<reference evidence="4 5" key="2">
    <citation type="journal article" date="2014" name="Genome Announc.">
        <title>Complete Genome Sequence of Coprothermobacter proteolyticus DSM 5265.</title>
        <authorList>
            <person name="Alexiev A."/>
            <person name="Coil D.A."/>
            <person name="Badger J.H."/>
            <person name="Enticknap J."/>
            <person name="Ward N."/>
            <person name="Robb F.T."/>
            <person name="Eisen J.A."/>
        </authorList>
    </citation>
    <scope>NUCLEOTIDE SEQUENCE [LARGE SCALE GENOMIC DNA]</scope>
    <source>
        <strain evidence="5">ATCC 35245 / DSM 5265 / OCM 4 / BT</strain>
    </source>
</reference>
<keyword evidence="2" id="KW-0472">Membrane</keyword>
<keyword evidence="2" id="KW-0812">Transmembrane</keyword>
<reference evidence="5" key="1">
    <citation type="submission" date="2008-08" db="EMBL/GenBank/DDBJ databases">
        <title>The complete genome sequence of Coprothermobacter proteolyticus strain ATCC 5245 / DSM 5265 / BT.</title>
        <authorList>
            <person name="Dodson R.J."/>
            <person name="Durkin A.S."/>
            <person name="Wu M."/>
            <person name="Eisen J."/>
            <person name="Sutton G."/>
        </authorList>
    </citation>
    <scope>NUCLEOTIDE SEQUENCE [LARGE SCALE GENOMIC DNA]</scope>
    <source>
        <strain evidence="5">ATCC 35245 / DSM 5265 / OCM 4 / BT</strain>
    </source>
</reference>
<feature type="domain" description="M23ase beta-sheet core" evidence="3">
    <location>
        <begin position="381"/>
        <end position="471"/>
    </location>
</feature>
<gene>
    <name evidence="4" type="ordered locus">COPRO5265_1203</name>
</gene>
<dbReference type="PANTHER" id="PTHR21666">
    <property type="entry name" value="PEPTIDASE-RELATED"/>
    <property type="match status" value="1"/>
</dbReference>
<protein>
    <submittedName>
        <fullName evidence="4">M23 peptidase domain protein</fullName>
    </submittedName>
</protein>
<dbReference type="KEGG" id="cpo:COPRO5265_1203"/>
<name>B5Y9R4_COPPD</name>
<dbReference type="CDD" id="cd12797">
    <property type="entry name" value="M23_peptidase"/>
    <property type="match status" value="1"/>
</dbReference>
<organism evidence="4 5">
    <name type="scientific">Coprothermobacter proteolyticus (strain ATCC 35245 / DSM 5265 / OCM 4 / BT)</name>
    <dbReference type="NCBI Taxonomy" id="309798"/>
    <lineage>
        <taxon>Bacteria</taxon>
        <taxon>Pseudomonadati</taxon>
        <taxon>Coprothermobacterota</taxon>
        <taxon>Coprothermobacteria</taxon>
        <taxon>Coprothermobacterales</taxon>
        <taxon>Coprothermobacteraceae</taxon>
        <taxon>Coprothermobacter</taxon>
    </lineage>
</organism>
<dbReference type="RefSeq" id="WP_012544231.1">
    <property type="nucleotide sequence ID" value="NC_011295.1"/>
</dbReference>
<dbReference type="PANTHER" id="PTHR21666:SF289">
    <property type="entry name" value="L-ALA--D-GLU ENDOPEPTIDASE"/>
    <property type="match status" value="1"/>
</dbReference>
<dbReference type="Pfam" id="PF01551">
    <property type="entry name" value="Peptidase_M23"/>
    <property type="match status" value="1"/>
</dbReference>
<dbReference type="STRING" id="309798.COPRO5265_1203"/>
<evidence type="ECO:0000259" key="3">
    <source>
        <dbReference type="Pfam" id="PF01551"/>
    </source>
</evidence>
<evidence type="ECO:0000256" key="2">
    <source>
        <dbReference type="SAM" id="Phobius"/>
    </source>
</evidence>
<dbReference type="InterPro" id="IPR011055">
    <property type="entry name" value="Dup_hybrid_motif"/>
</dbReference>
<evidence type="ECO:0000313" key="5">
    <source>
        <dbReference type="Proteomes" id="UP000001732"/>
    </source>
</evidence>
<dbReference type="InterPro" id="IPR016047">
    <property type="entry name" value="M23ase_b-sheet_dom"/>
</dbReference>
<dbReference type="GO" id="GO:0004222">
    <property type="term" value="F:metalloendopeptidase activity"/>
    <property type="evidence" value="ECO:0007669"/>
    <property type="project" value="TreeGrafter"/>
</dbReference>
<dbReference type="EMBL" id="CP001145">
    <property type="protein sequence ID" value="ACI17579.1"/>
    <property type="molecule type" value="Genomic_DNA"/>
</dbReference>
<feature type="transmembrane region" description="Helical" evidence="2">
    <location>
        <begin position="20"/>
        <end position="38"/>
    </location>
</feature>
<sequence length="478" mass="53436">MMTQYHYLPRKKNKAKFPWFLLWILLLAVVALYFLSPWKVNVLNELVVVPVVEGVQKNYQASLRIGVNKPGLVSVTLIDQSTSSTATVSRDVFFVWNHKDVTVPFTVDKPSTLKANVAFLRTSTIIDVGLGVSLKDVYVMGSYYQGKVNLYERPEGYPTFKVVGTATAEDGFIPLTILKNYGFEVQGDATSISWDLDSQIKVTLDVQARQIRFSSRKYNDLYYALPLSGTFEINKNGAVKGEGVVIPLPEQVTSALGARTFPQVGLVLHRGYFTVEDSPVQIFEYIDKFGIYLLDKATFDKDARAREVYAHVNTLKLEIEELSKDFSQVWLKDREDTEALLAQFVSPNDRSCDLISPIPNPIVTSYFGEREHPLLGTTVLHSGIDILAMAGYPARAAADGQVVYTGYRSQWGYFAVLKHSGCATVYAHLLRLPQKQEYTQGEVFAYTGASGFVTGPHLHFEVRIGGKPMDPRPFIGIK</sequence>
<accession>B5Y9R4</accession>